<dbReference type="AlphaFoldDB" id="A0A9P5U1E8"/>
<dbReference type="Proteomes" id="UP000772434">
    <property type="component" value="Unassembled WGS sequence"/>
</dbReference>
<organism evidence="2 3">
    <name type="scientific">Rhodocollybia butyracea</name>
    <dbReference type="NCBI Taxonomy" id="206335"/>
    <lineage>
        <taxon>Eukaryota</taxon>
        <taxon>Fungi</taxon>
        <taxon>Dikarya</taxon>
        <taxon>Basidiomycota</taxon>
        <taxon>Agaricomycotina</taxon>
        <taxon>Agaricomycetes</taxon>
        <taxon>Agaricomycetidae</taxon>
        <taxon>Agaricales</taxon>
        <taxon>Marasmiineae</taxon>
        <taxon>Omphalotaceae</taxon>
        <taxon>Rhodocollybia</taxon>
    </lineage>
</organism>
<comment type="caution">
    <text evidence="2">The sequence shown here is derived from an EMBL/GenBank/DDBJ whole genome shotgun (WGS) entry which is preliminary data.</text>
</comment>
<feature type="transmembrane region" description="Helical" evidence="1">
    <location>
        <begin position="70"/>
        <end position="94"/>
    </location>
</feature>
<keyword evidence="3" id="KW-1185">Reference proteome</keyword>
<reference evidence="2" key="1">
    <citation type="submission" date="2020-11" db="EMBL/GenBank/DDBJ databases">
        <authorList>
            <consortium name="DOE Joint Genome Institute"/>
            <person name="Ahrendt S."/>
            <person name="Riley R."/>
            <person name="Andreopoulos W."/>
            <person name="Labutti K."/>
            <person name="Pangilinan J."/>
            <person name="Ruiz-Duenas F.J."/>
            <person name="Barrasa J.M."/>
            <person name="Sanchez-Garcia M."/>
            <person name="Camarero S."/>
            <person name="Miyauchi S."/>
            <person name="Serrano A."/>
            <person name="Linde D."/>
            <person name="Babiker R."/>
            <person name="Drula E."/>
            <person name="Ayuso-Fernandez I."/>
            <person name="Pacheco R."/>
            <person name="Padilla G."/>
            <person name="Ferreira P."/>
            <person name="Barriuso J."/>
            <person name="Kellner H."/>
            <person name="Castanera R."/>
            <person name="Alfaro M."/>
            <person name="Ramirez L."/>
            <person name="Pisabarro A.G."/>
            <person name="Kuo A."/>
            <person name="Tritt A."/>
            <person name="Lipzen A."/>
            <person name="He G."/>
            <person name="Yan M."/>
            <person name="Ng V."/>
            <person name="Cullen D."/>
            <person name="Martin F."/>
            <person name="Rosso M.-N."/>
            <person name="Henrissat B."/>
            <person name="Hibbett D."/>
            <person name="Martinez A.T."/>
            <person name="Grigoriev I.V."/>
        </authorList>
    </citation>
    <scope>NUCLEOTIDE SEQUENCE</scope>
    <source>
        <strain evidence="2">AH 40177</strain>
    </source>
</reference>
<keyword evidence="1" id="KW-0472">Membrane</keyword>
<dbReference type="EMBL" id="JADNRY010000199">
    <property type="protein sequence ID" value="KAF9061503.1"/>
    <property type="molecule type" value="Genomic_DNA"/>
</dbReference>
<accession>A0A9P5U1E8</accession>
<gene>
    <name evidence="2" type="ORF">BDP27DRAFT_1337965</name>
</gene>
<protein>
    <submittedName>
        <fullName evidence="2">Uncharacterized protein</fullName>
    </submittedName>
</protein>
<keyword evidence="1" id="KW-0812">Transmembrane</keyword>
<evidence type="ECO:0000313" key="3">
    <source>
        <dbReference type="Proteomes" id="UP000772434"/>
    </source>
</evidence>
<sequence length="117" mass="13312">MRWKYSPLLSSQFPSRYCIVAAPELESGHAVIGEEIMETSFYRNAYSMFTYSTYFQVLFYFLVIKPAITLFFSLFFLIVCVTLLVLVVPAPIVLRVCRGIGKWQAVVAVEVLIVGVK</sequence>
<dbReference type="OrthoDB" id="2576477at2759"/>
<feature type="transmembrane region" description="Helical" evidence="1">
    <location>
        <begin position="45"/>
        <end position="64"/>
    </location>
</feature>
<evidence type="ECO:0000256" key="1">
    <source>
        <dbReference type="SAM" id="Phobius"/>
    </source>
</evidence>
<proteinExistence type="predicted"/>
<evidence type="ECO:0000313" key="2">
    <source>
        <dbReference type="EMBL" id="KAF9061503.1"/>
    </source>
</evidence>
<keyword evidence="1" id="KW-1133">Transmembrane helix</keyword>
<name>A0A9P5U1E8_9AGAR</name>